<evidence type="ECO:0000256" key="1">
    <source>
        <dbReference type="SAM" id="Coils"/>
    </source>
</evidence>
<proteinExistence type="predicted"/>
<evidence type="ECO:0000313" key="3">
    <source>
        <dbReference type="Proteomes" id="UP000026962"/>
    </source>
</evidence>
<dbReference type="EnsemblPlants" id="OPUNC04G06700.1">
    <property type="protein sequence ID" value="OPUNC04G06700.1"/>
    <property type="gene ID" value="OPUNC04G06700"/>
</dbReference>
<name>A0A0E0KP67_ORYPU</name>
<accession>A0A0E0KP67</accession>
<dbReference type="OMA" id="DCYARIN"/>
<sequence length="96" mass="10344">MTEPQMEALRQELGRAEAQAQRLAREAARTTESVKTACRTLRLALNDMGTKARGVPGENASALEFCEWNQEAGCIVSDCATAYGDCCARVSAAFTL</sequence>
<keyword evidence="1" id="KW-0175">Coiled coil</keyword>
<feature type="coiled-coil region" evidence="1">
    <location>
        <begin position="6"/>
        <end position="33"/>
    </location>
</feature>
<organism evidence="2">
    <name type="scientific">Oryza punctata</name>
    <name type="common">Red rice</name>
    <dbReference type="NCBI Taxonomy" id="4537"/>
    <lineage>
        <taxon>Eukaryota</taxon>
        <taxon>Viridiplantae</taxon>
        <taxon>Streptophyta</taxon>
        <taxon>Embryophyta</taxon>
        <taxon>Tracheophyta</taxon>
        <taxon>Spermatophyta</taxon>
        <taxon>Magnoliopsida</taxon>
        <taxon>Liliopsida</taxon>
        <taxon>Poales</taxon>
        <taxon>Poaceae</taxon>
        <taxon>BOP clade</taxon>
        <taxon>Oryzoideae</taxon>
        <taxon>Oryzeae</taxon>
        <taxon>Oryzinae</taxon>
        <taxon>Oryza</taxon>
    </lineage>
</organism>
<dbReference type="Gramene" id="OPUNC04G06700.1">
    <property type="protein sequence ID" value="OPUNC04G06700.1"/>
    <property type="gene ID" value="OPUNC04G06700"/>
</dbReference>
<reference evidence="2" key="1">
    <citation type="submission" date="2015-04" db="UniProtKB">
        <authorList>
            <consortium name="EnsemblPlants"/>
        </authorList>
    </citation>
    <scope>IDENTIFICATION</scope>
</reference>
<evidence type="ECO:0000313" key="2">
    <source>
        <dbReference type="EnsemblPlants" id="OPUNC04G06700.1"/>
    </source>
</evidence>
<reference evidence="2" key="2">
    <citation type="submission" date="2018-05" db="EMBL/GenBank/DDBJ databases">
        <title>OpunRS2 (Oryza punctata Reference Sequence Version 2).</title>
        <authorList>
            <person name="Zhang J."/>
            <person name="Kudrna D."/>
            <person name="Lee S."/>
            <person name="Talag J."/>
            <person name="Welchert J."/>
            <person name="Wing R.A."/>
        </authorList>
    </citation>
    <scope>NUCLEOTIDE SEQUENCE [LARGE SCALE GENOMIC DNA]</scope>
</reference>
<protein>
    <submittedName>
        <fullName evidence="2">Uncharacterized protein</fullName>
    </submittedName>
</protein>
<keyword evidence="3" id="KW-1185">Reference proteome</keyword>
<dbReference type="HOGENOM" id="CLU_184045_0_0_1"/>
<dbReference type="Proteomes" id="UP000026962">
    <property type="component" value="Chromosome 4"/>
</dbReference>
<dbReference type="AlphaFoldDB" id="A0A0E0KP67"/>